<sequence length="137" mass="14666">MVEFAISVPILLLLLLAMGEVGRMLSQYNVLLQSSRDAVRYAAHHAWNSTTGAIDRAKVQGVVENLAVYGSPAVQAKPLIYGLGAGNVVFSDDGVDHVQVTIRYTFVPAVGNVLPGFFGRDIPLGVELVATTVMRVL</sequence>
<dbReference type="InterPro" id="IPR012495">
    <property type="entry name" value="TadE-like_dom"/>
</dbReference>
<evidence type="ECO:0000259" key="1">
    <source>
        <dbReference type="Pfam" id="PF07811"/>
    </source>
</evidence>
<evidence type="ECO:0000313" key="3">
    <source>
        <dbReference type="Proteomes" id="UP000736384"/>
    </source>
</evidence>
<proteinExistence type="predicted"/>
<dbReference type="Proteomes" id="UP000736384">
    <property type="component" value="Unassembled WGS sequence"/>
</dbReference>
<name>A0AA43Z7V0_9GAMM</name>
<dbReference type="Pfam" id="PF07811">
    <property type="entry name" value="TadE"/>
    <property type="match status" value="1"/>
</dbReference>
<comment type="caution">
    <text evidence="2">The sequence shown here is derived from an EMBL/GenBank/DDBJ whole genome shotgun (WGS) entry which is preliminary data.</text>
</comment>
<protein>
    <submittedName>
        <fullName evidence="2">Pilus assembly protein</fullName>
    </submittedName>
</protein>
<dbReference type="AlphaFoldDB" id="A0AA43Z7V0"/>
<dbReference type="RefSeq" id="WP_165892846.1">
    <property type="nucleotide sequence ID" value="NZ_JAAPAP010000008.1"/>
</dbReference>
<reference evidence="2" key="1">
    <citation type="submission" date="2020-03" db="EMBL/GenBank/DDBJ databases">
        <title>Genome assembly of Azotobacter chroococcum W5.</title>
        <authorList>
            <person name="Kannepalli A."/>
        </authorList>
    </citation>
    <scope>NUCLEOTIDE SEQUENCE</scope>
    <source>
        <strain evidence="2">W5</strain>
    </source>
</reference>
<dbReference type="EMBL" id="JAAPAP010000008">
    <property type="protein sequence ID" value="NHN78012.1"/>
    <property type="molecule type" value="Genomic_DNA"/>
</dbReference>
<accession>A0AA43Z7V0</accession>
<evidence type="ECO:0000313" key="2">
    <source>
        <dbReference type="EMBL" id="NHN78012.1"/>
    </source>
</evidence>
<organism evidence="2 3">
    <name type="scientific">Azotobacter chroococcum</name>
    <dbReference type="NCBI Taxonomy" id="353"/>
    <lineage>
        <taxon>Bacteria</taxon>
        <taxon>Pseudomonadati</taxon>
        <taxon>Pseudomonadota</taxon>
        <taxon>Gammaproteobacteria</taxon>
        <taxon>Pseudomonadales</taxon>
        <taxon>Pseudomonadaceae</taxon>
        <taxon>Azotobacter</taxon>
    </lineage>
</organism>
<gene>
    <name evidence="2" type="ORF">HA520_12090</name>
</gene>
<feature type="domain" description="TadE-like" evidence="1">
    <location>
        <begin position="1"/>
        <end position="40"/>
    </location>
</feature>